<dbReference type="InterPro" id="IPR044698">
    <property type="entry name" value="VKOR/LTO1"/>
</dbReference>
<dbReference type="SMART" id="SM00756">
    <property type="entry name" value="VKc"/>
    <property type="match status" value="1"/>
</dbReference>
<feature type="domain" description="Vitamin K epoxide reductase" evidence="12">
    <location>
        <begin position="105"/>
        <end position="245"/>
    </location>
</feature>
<dbReference type="PANTHER" id="PTHR34573:SF1">
    <property type="entry name" value="VITAMIN K EPOXIDE REDUCTASE DOMAIN-CONTAINING PROTEIN"/>
    <property type="match status" value="1"/>
</dbReference>
<feature type="region of interest" description="Disordered" evidence="10">
    <location>
        <begin position="1"/>
        <end position="27"/>
    </location>
</feature>
<dbReference type="InterPro" id="IPR036249">
    <property type="entry name" value="Thioredoxin-like_sf"/>
</dbReference>
<name>A0AAD8LDL6_TARER</name>
<evidence type="ECO:0000256" key="11">
    <source>
        <dbReference type="SAM" id="Phobius"/>
    </source>
</evidence>
<comment type="similarity">
    <text evidence="2">Belongs to the VKOR family.</text>
</comment>
<dbReference type="Pfam" id="PF07884">
    <property type="entry name" value="VKOR"/>
    <property type="match status" value="1"/>
</dbReference>
<dbReference type="AlphaFoldDB" id="A0AAD8LDL6"/>
<evidence type="ECO:0000313" key="14">
    <source>
        <dbReference type="Proteomes" id="UP001229421"/>
    </source>
</evidence>
<evidence type="ECO:0000256" key="8">
    <source>
        <dbReference type="ARBA" id="ARBA00023157"/>
    </source>
</evidence>
<keyword evidence="3 11" id="KW-0812">Transmembrane</keyword>
<keyword evidence="9" id="KW-0676">Redox-active center</keyword>
<dbReference type="CDD" id="cd12916">
    <property type="entry name" value="VKOR_1"/>
    <property type="match status" value="1"/>
</dbReference>
<keyword evidence="8" id="KW-1015">Disulfide bond</keyword>
<keyword evidence="4" id="KW-0874">Quinone</keyword>
<feature type="transmembrane region" description="Helical" evidence="11">
    <location>
        <begin position="219"/>
        <end position="242"/>
    </location>
</feature>
<comment type="subcellular location">
    <subcellularLocation>
        <location evidence="1">Membrane</location>
        <topology evidence="1">Multi-pass membrane protein</topology>
    </subcellularLocation>
</comment>
<comment type="caution">
    <text evidence="13">The sequence shown here is derived from an EMBL/GenBank/DDBJ whole genome shotgun (WGS) entry which is preliminary data.</text>
</comment>
<evidence type="ECO:0000256" key="2">
    <source>
        <dbReference type="ARBA" id="ARBA00006214"/>
    </source>
</evidence>
<dbReference type="InterPro" id="IPR012932">
    <property type="entry name" value="VKOR"/>
</dbReference>
<dbReference type="GO" id="GO:0016020">
    <property type="term" value="C:membrane"/>
    <property type="evidence" value="ECO:0007669"/>
    <property type="project" value="UniProtKB-SubCell"/>
</dbReference>
<dbReference type="InterPro" id="IPR038354">
    <property type="entry name" value="VKOR_sf"/>
</dbReference>
<feature type="transmembrane region" description="Helical" evidence="11">
    <location>
        <begin position="155"/>
        <end position="180"/>
    </location>
</feature>
<evidence type="ECO:0000256" key="7">
    <source>
        <dbReference type="ARBA" id="ARBA00023136"/>
    </source>
</evidence>
<keyword evidence="5 11" id="KW-1133">Transmembrane helix</keyword>
<evidence type="ECO:0000259" key="12">
    <source>
        <dbReference type="SMART" id="SM00756"/>
    </source>
</evidence>
<dbReference type="Gene3D" id="1.20.1440.130">
    <property type="entry name" value="VKOR domain"/>
    <property type="match status" value="1"/>
</dbReference>
<gene>
    <name evidence="13" type="ORF">QVD17_06369</name>
</gene>
<dbReference type="PANTHER" id="PTHR34573">
    <property type="entry name" value="VKC DOMAIN-CONTAINING PROTEIN"/>
    <property type="match status" value="1"/>
</dbReference>
<reference evidence="13" key="1">
    <citation type="journal article" date="2023" name="bioRxiv">
        <title>Improved chromosome-level genome assembly for marigold (Tagetes erecta).</title>
        <authorList>
            <person name="Jiang F."/>
            <person name="Yuan L."/>
            <person name="Wang S."/>
            <person name="Wang H."/>
            <person name="Xu D."/>
            <person name="Wang A."/>
            <person name="Fan W."/>
        </authorList>
    </citation>
    <scope>NUCLEOTIDE SEQUENCE</scope>
    <source>
        <strain evidence="13">WSJ</strain>
        <tissue evidence="13">Leaf</tissue>
    </source>
</reference>
<organism evidence="13 14">
    <name type="scientific">Tagetes erecta</name>
    <name type="common">African marigold</name>
    <dbReference type="NCBI Taxonomy" id="13708"/>
    <lineage>
        <taxon>Eukaryota</taxon>
        <taxon>Viridiplantae</taxon>
        <taxon>Streptophyta</taxon>
        <taxon>Embryophyta</taxon>
        <taxon>Tracheophyta</taxon>
        <taxon>Spermatophyta</taxon>
        <taxon>Magnoliopsida</taxon>
        <taxon>eudicotyledons</taxon>
        <taxon>Gunneridae</taxon>
        <taxon>Pentapetalae</taxon>
        <taxon>asterids</taxon>
        <taxon>campanulids</taxon>
        <taxon>Asterales</taxon>
        <taxon>Asteraceae</taxon>
        <taxon>Asteroideae</taxon>
        <taxon>Heliantheae alliance</taxon>
        <taxon>Tageteae</taxon>
        <taxon>Tagetes</taxon>
    </lineage>
</organism>
<dbReference type="GO" id="GO:0016491">
    <property type="term" value="F:oxidoreductase activity"/>
    <property type="evidence" value="ECO:0007669"/>
    <property type="project" value="UniProtKB-KW"/>
</dbReference>
<keyword evidence="6" id="KW-0560">Oxidoreductase</keyword>
<keyword evidence="14" id="KW-1185">Reference proteome</keyword>
<proteinExistence type="inferred from homology"/>
<evidence type="ECO:0000256" key="10">
    <source>
        <dbReference type="SAM" id="MobiDB-lite"/>
    </source>
</evidence>
<protein>
    <recommendedName>
        <fullName evidence="12">Vitamin K epoxide reductase domain-containing protein</fullName>
    </recommendedName>
</protein>
<evidence type="ECO:0000256" key="4">
    <source>
        <dbReference type="ARBA" id="ARBA00022719"/>
    </source>
</evidence>
<dbReference type="GO" id="GO:0048038">
    <property type="term" value="F:quinone binding"/>
    <property type="evidence" value="ECO:0007669"/>
    <property type="project" value="UniProtKB-KW"/>
</dbReference>
<evidence type="ECO:0000256" key="3">
    <source>
        <dbReference type="ARBA" id="ARBA00022692"/>
    </source>
</evidence>
<dbReference type="Proteomes" id="UP001229421">
    <property type="component" value="Unassembled WGS sequence"/>
</dbReference>
<evidence type="ECO:0000313" key="13">
    <source>
        <dbReference type="EMBL" id="KAK1440540.1"/>
    </source>
</evidence>
<dbReference type="EMBL" id="JAUHHV010000001">
    <property type="protein sequence ID" value="KAK1440540.1"/>
    <property type="molecule type" value="Genomic_DNA"/>
</dbReference>
<keyword evidence="7 11" id="KW-0472">Membrane</keyword>
<feature type="compositionally biased region" description="Basic residues" evidence="10">
    <location>
        <begin position="1"/>
        <end position="10"/>
    </location>
</feature>
<sequence>MNESHPKKKKTSESQNKAQPVYQQHKTAPASGNVQPYFMATFISLSSSPNSMLFTNRKHLHHPHPVKCDRSWGYGRVVLLRVKCLNEPSREAVESKPTSLSSSSGISSYSWSAGIGGLGFVETGYLTYLKLTGSDAFCPVGGGSCGDILNSSYGVVYGIPLPLIGMVAYGTAAFLALKLASKDLPFGIDENNGGLILLGTTTAMATASAYLLYILSTQFPGASCAYCLVSALLSFSLFLTTSKTLGWQKIRDEVGLQLCIAGLVVAALSNSYSANPSPPARFGENFLPYTSTEIKVPSSPLALKLAAHLRSVGAKMYGAFWCSHCLEQKEMFGREAAKLLDYVECFPDGFKTGTELSKECKKVKIEGFPMWVINGQVLKGIQEFPELAKASGFEAGEFSGELAELAKQSAEANMQPS</sequence>
<feature type="compositionally biased region" description="Polar residues" evidence="10">
    <location>
        <begin position="13"/>
        <end position="27"/>
    </location>
</feature>
<evidence type="ECO:0000256" key="5">
    <source>
        <dbReference type="ARBA" id="ARBA00022989"/>
    </source>
</evidence>
<dbReference type="Gene3D" id="3.40.30.10">
    <property type="entry name" value="Glutaredoxin"/>
    <property type="match status" value="1"/>
</dbReference>
<accession>A0AAD8LDL6</accession>
<feature type="transmembrane region" description="Helical" evidence="11">
    <location>
        <begin position="192"/>
        <end position="213"/>
    </location>
</feature>
<evidence type="ECO:0000256" key="1">
    <source>
        <dbReference type="ARBA" id="ARBA00004141"/>
    </source>
</evidence>
<evidence type="ECO:0000256" key="6">
    <source>
        <dbReference type="ARBA" id="ARBA00023002"/>
    </source>
</evidence>
<dbReference type="SUPFAM" id="SSF52833">
    <property type="entry name" value="Thioredoxin-like"/>
    <property type="match status" value="1"/>
</dbReference>
<evidence type="ECO:0000256" key="9">
    <source>
        <dbReference type="ARBA" id="ARBA00023284"/>
    </source>
</evidence>